<reference evidence="2" key="1">
    <citation type="submission" date="2020-06" db="EMBL/GenBank/DDBJ databases">
        <authorList>
            <person name="Li T."/>
            <person name="Hu X."/>
            <person name="Zhang T."/>
            <person name="Song X."/>
            <person name="Zhang H."/>
            <person name="Dai N."/>
            <person name="Sheng W."/>
            <person name="Hou X."/>
            <person name="Wei L."/>
        </authorList>
    </citation>
    <scope>NUCLEOTIDE SEQUENCE</scope>
    <source>
        <strain evidence="2">G02</strain>
        <tissue evidence="2">Leaf</tissue>
    </source>
</reference>
<protein>
    <submittedName>
        <fullName evidence="2">Uncharacterized protein</fullName>
    </submittedName>
</protein>
<accession>A0AAW2URQ2</accession>
<organism evidence="2">
    <name type="scientific">Sesamum radiatum</name>
    <name type="common">Black benniseed</name>
    <dbReference type="NCBI Taxonomy" id="300843"/>
    <lineage>
        <taxon>Eukaryota</taxon>
        <taxon>Viridiplantae</taxon>
        <taxon>Streptophyta</taxon>
        <taxon>Embryophyta</taxon>
        <taxon>Tracheophyta</taxon>
        <taxon>Spermatophyta</taxon>
        <taxon>Magnoliopsida</taxon>
        <taxon>eudicotyledons</taxon>
        <taxon>Gunneridae</taxon>
        <taxon>Pentapetalae</taxon>
        <taxon>asterids</taxon>
        <taxon>lamiids</taxon>
        <taxon>Lamiales</taxon>
        <taxon>Pedaliaceae</taxon>
        <taxon>Sesamum</taxon>
    </lineage>
</organism>
<reference evidence="2" key="2">
    <citation type="journal article" date="2024" name="Plant">
        <title>Genomic evolution and insights into agronomic trait innovations of Sesamum species.</title>
        <authorList>
            <person name="Miao H."/>
            <person name="Wang L."/>
            <person name="Qu L."/>
            <person name="Liu H."/>
            <person name="Sun Y."/>
            <person name="Le M."/>
            <person name="Wang Q."/>
            <person name="Wei S."/>
            <person name="Zheng Y."/>
            <person name="Lin W."/>
            <person name="Duan Y."/>
            <person name="Cao H."/>
            <person name="Xiong S."/>
            <person name="Wang X."/>
            <person name="Wei L."/>
            <person name="Li C."/>
            <person name="Ma Q."/>
            <person name="Ju M."/>
            <person name="Zhao R."/>
            <person name="Li G."/>
            <person name="Mu C."/>
            <person name="Tian Q."/>
            <person name="Mei H."/>
            <person name="Zhang T."/>
            <person name="Gao T."/>
            <person name="Zhang H."/>
        </authorList>
    </citation>
    <scope>NUCLEOTIDE SEQUENCE</scope>
    <source>
        <strain evidence="2">G02</strain>
    </source>
</reference>
<sequence>MGGNNNGPAVREHSMVHNDGPPEETDNPEKSRQHTRYSSHAPGGWNLGRHPHRAAGRAKASPPLLPGGRLAALPRLLLRPEERPREGTTARCSATQGRVCSLLEHLDHELDLFLDKAGGAIEA</sequence>
<feature type="region of interest" description="Disordered" evidence="1">
    <location>
        <begin position="1"/>
        <end position="69"/>
    </location>
</feature>
<evidence type="ECO:0000256" key="1">
    <source>
        <dbReference type="SAM" id="MobiDB-lite"/>
    </source>
</evidence>
<dbReference type="EMBL" id="JACGWJ010000005">
    <property type="protein sequence ID" value="KAL0418696.1"/>
    <property type="molecule type" value="Genomic_DNA"/>
</dbReference>
<name>A0AAW2URQ2_SESRA</name>
<dbReference type="AlphaFoldDB" id="A0AAW2URQ2"/>
<comment type="caution">
    <text evidence="2">The sequence shown here is derived from an EMBL/GenBank/DDBJ whole genome shotgun (WGS) entry which is preliminary data.</text>
</comment>
<evidence type="ECO:0000313" key="2">
    <source>
        <dbReference type="EMBL" id="KAL0418696.1"/>
    </source>
</evidence>
<proteinExistence type="predicted"/>
<gene>
    <name evidence="2" type="ORF">Sradi_1283100</name>
</gene>